<keyword evidence="5" id="KW-0255">Endonuclease</keyword>
<proteinExistence type="predicted"/>
<evidence type="ECO:0000256" key="1">
    <source>
        <dbReference type="ARBA" id="ARBA00022670"/>
    </source>
</evidence>
<dbReference type="PANTHER" id="PTHR24559">
    <property type="entry name" value="TRANSPOSON TY3-I GAG-POL POLYPROTEIN"/>
    <property type="match status" value="1"/>
</dbReference>
<reference evidence="9 10" key="1">
    <citation type="journal article" date="2020" name="Genome Biol. Evol.">
        <title>Comparative genomics of strictly vertically transmitted, feminizing microsporidia endosymbionts of amphipod crustaceans.</title>
        <authorList>
            <person name="Cormier A."/>
            <person name="Chebbi M.A."/>
            <person name="Giraud I."/>
            <person name="Wattier R."/>
            <person name="Teixeira M."/>
            <person name="Gilbert C."/>
            <person name="Rigaud T."/>
            <person name="Cordaux R."/>
        </authorList>
    </citation>
    <scope>NUCLEOTIDE SEQUENCE [LARGE SCALE GENOMIC DNA]</scope>
    <source>
        <strain evidence="9 10">Ou3-Ou53</strain>
    </source>
</reference>
<dbReference type="GO" id="GO:0003964">
    <property type="term" value="F:RNA-directed DNA polymerase activity"/>
    <property type="evidence" value="ECO:0007669"/>
    <property type="project" value="UniProtKB-KW"/>
</dbReference>
<evidence type="ECO:0000256" key="3">
    <source>
        <dbReference type="ARBA" id="ARBA00022695"/>
    </source>
</evidence>
<dbReference type="Gene3D" id="3.10.10.10">
    <property type="entry name" value="HIV Type 1 Reverse Transcriptase, subunit A, domain 1"/>
    <property type="match status" value="1"/>
</dbReference>
<dbReference type="EMBL" id="SBJO01000372">
    <property type="protein sequence ID" value="KAF9761285.1"/>
    <property type="molecule type" value="Genomic_DNA"/>
</dbReference>
<evidence type="ECO:0000256" key="2">
    <source>
        <dbReference type="ARBA" id="ARBA00022679"/>
    </source>
</evidence>
<dbReference type="CDD" id="cd01647">
    <property type="entry name" value="RT_LTR"/>
    <property type="match status" value="1"/>
</dbReference>
<evidence type="ECO:0000313" key="9">
    <source>
        <dbReference type="EMBL" id="KAF9761285.1"/>
    </source>
</evidence>
<keyword evidence="6" id="KW-0378">Hydrolase</keyword>
<dbReference type="OrthoDB" id="2435678at2759"/>
<dbReference type="GO" id="GO:0006508">
    <property type="term" value="P:proteolysis"/>
    <property type="evidence" value="ECO:0007669"/>
    <property type="project" value="UniProtKB-KW"/>
</dbReference>
<comment type="caution">
    <text evidence="9">The sequence shown here is derived from an EMBL/GenBank/DDBJ whole genome shotgun (WGS) entry which is preliminary data.</text>
</comment>
<dbReference type="PANTHER" id="PTHR24559:SF444">
    <property type="entry name" value="REVERSE TRANSCRIPTASE DOMAIN-CONTAINING PROTEIN"/>
    <property type="match status" value="1"/>
</dbReference>
<dbReference type="Pfam" id="PF00078">
    <property type="entry name" value="RVT_1"/>
    <property type="match status" value="1"/>
</dbReference>
<evidence type="ECO:0000256" key="6">
    <source>
        <dbReference type="ARBA" id="ARBA00022801"/>
    </source>
</evidence>
<feature type="domain" description="Reverse transcriptase" evidence="8">
    <location>
        <begin position="93"/>
        <end position="210"/>
    </location>
</feature>
<keyword evidence="4" id="KW-0540">Nuclease</keyword>
<evidence type="ECO:0000313" key="10">
    <source>
        <dbReference type="Proteomes" id="UP000740883"/>
    </source>
</evidence>
<evidence type="ECO:0000256" key="7">
    <source>
        <dbReference type="ARBA" id="ARBA00022918"/>
    </source>
</evidence>
<accession>A0A9P6GWI5</accession>
<gene>
    <name evidence="9" type="primary">pol_80</name>
    <name evidence="9" type="ORF">NGRA_2747</name>
</gene>
<evidence type="ECO:0000256" key="5">
    <source>
        <dbReference type="ARBA" id="ARBA00022759"/>
    </source>
</evidence>
<evidence type="ECO:0000256" key="4">
    <source>
        <dbReference type="ARBA" id="ARBA00022722"/>
    </source>
</evidence>
<dbReference type="GO" id="GO:0004519">
    <property type="term" value="F:endonuclease activity"/>
    <property type="evidence" value="ECO:0007669"/>
    <property type="project" value="UniProtKB-KW"/>
</dbReference>
<dbReference type="FunFam" id="3.10.10.10:FF:000007">
    <property type="entry name" value="Retrovirus-related Pol polyprotein from transposon 17.6-like Protein"/>
    <property type="match status" value="1"/>
</dbReference>
<protein>
    <submittedName>
        <fullName evidence="9">Retrovirus-related Pol polyprotein from transposon opus</fullName>
    </submittedName>
</protein>
<keyword evidence="10" id="KW-1185">Reference proteome</keyword>
<organism evidence="9 10">
    <name type="scientific">Nosema granulosis</name>
    <dbReference type="NCBI Taxonomy" id="83296"/>
    <lineage>
        <taxon>Eukaryota</taxon>
        <taxon>Fungi</taxon>
        <taxon>Fungi incertae sedis</taxon>
        <taxon>Microsporidia</taxon>
        <taxon>Nosematidae</taxon>
        <taxon>Nosema</taxon>
    </lineage>
</organism>
<dbReference type="AlphaFoldDB" id="A0A9P6GWI5"/>
<keyword evidence="7" id="KW-0695">RNA-directed DNA polymerase</keyword>
<dbReference type="Proteomes" id="UP000740883">
    <property type="component" value="Unassembled WGS sequence"/>
</dbReference>
<keyword evidence="1" id="KW-0645">Protease</keyword>
<dbReference type="Gene3D" id="3.30.70.270">
    <property type="match status" value="1"/>
</dbReference>
<keyword evidence="2" id="KW-0808">Transferase</keyword>
<dbReference type="InterPro" id="IPR000477">
    <property type="entry name" value="RT_dom"/>
</dbReference>
<dbReference type="InterPro" id="IPR043502">
    <property type="entry name" value="DNA/RNA_pol_sf"/>
</dbReference>
<dbReference type="SUPFAM" id="SSF56672">
    <property type="entry name" value="DNA/RNA polymerases"/>
    <property type="match status" value="1"/>
</dbReference>
<dbReference type="InterPro" id="IPR053134">
    <property type="entry name" value="RNA-dir_DNA_polymerase"/>
</dbReference>
<name>A0A9P6GWI5_9MICR</name>
<dbReference type="GO" id="GO:0008233">
    <property type="term" value="F:peptidase activity"/>
    <property type="evidence" value="ECO:0007669"/>
    <property type="project" value="UniProtKB-KW"/>
</dbReference>
<keyword evidence="3" id="KW-0548">Nucleotidyltransferase</keyword>
<evidence type="ECO:0000259" key="8">
    <source>
        <dbReference type="Pfam" id="PF00078"/>
    </source>
</evidence>
<dbReference type="InterPro" id="IPR043128">
    <property type="entry name" value="Rev_trsase/Diguanyl_cyclase"/>
</dbReference>
<sequence>MEQPITTQTNLREQNIIKHFEECFVETIAPRTIIGVKPHIIETGDHRPISQKNYRVPIHYEAAITEEINKNLKLGIIRRSNSPWCSRIVPVSNQDGSLRMCIDFRALNQITIRDKYPLPRIDEILDRLASARIFSTLDATSGYYQIGMHEPDKQKTAFAWKGGLYEFNRMPFGLCNAPATIQRAMDQLIGNPCSKFVIPYLDDIIVFSKRYRPDRPKCRSSEVPIIRKINFF</sequence>